<proteinExistence type="predicted"/>
<organism evidence="1 2">
    <name type="scientific">Psychroflexus maritimus</name>
    <dbReference type="NCBI Taxonomy" id="2714865"/>
    <lineage>
        <taxon>Bacteria</taxon>
        <taxon>Pseudomonadati</taxon>
        <taxon>Bacteroidota</taxon>
        <taxon>Flavobacteriia</taxon>
        <taxon>Flavobacteriales</taxon>
        <taxon>Flavobacteriaceae</taxon>
        <taxon>Psychroflexus</taxon>
    </lineage>
</organism>
<comment type="caution">
    <text evidence="1">The sequence shown here is derived from an EMBL/GenBank/DDBJ whole genome shotgun (WGS) entry which is preliminary data.</text>
</comment>
<gene>
    <name evidence="1" type="ORF">G7034_03595</name>
</gene>
<evidence type="ECO:0000313" key="1">
    <source>
        <dbReference type="EMBL" id="NGZ89331.1"/>
    </source>
</evidence>
<name>A0A967E630_9FLAO</name>
<keyword evidence="2" id="KW-1185">Reference proteome</keyword>
<dbReference type="Proteomes" id="UP000643701">
    <property type="component" value="Unassembled WGS sequence"/>
</dbReference>
<evidence type="ECO:0000313" key="2">
    <source>
        <dbReference type="Proteomes" id="UP000643701"/>
    </source>
</evidence>
<reference evidence="1" key="1">
    <citation type="submission" date="2020-03" db="EMBL/GenBank/DDBJ databases">
        <title>Psychroflexus Maritimus sp. nov., isolate from marine sediment.</title>
        <authorList>
            <person name="Zhong Y.-L."/>
        </authorList>
    </citation>
    <scope>NUCLEOTIDE SEQUENCE</scope>
    <source>
        <strain evidence="1">C1</strain>
    </source>
</reference>
<dbReference type="EMBL" id="JAANAS010000035">
    <property type="protein sequence ID" value="NGZ89331.1"/>
    <property type="molecule type" value="Genomic_DNA"/>
</dbReference>
<sequence length="197" mass="22813">MNYKAIYGPVKFNKVKEKRYAEVIDKLRDVRKVQMAHQEINRSYAKNFDQLLRFLDTADFVITQRRDTTYLDKEYAKNYGVDKYIDDYVVDTLGFKKVKDSLFGKSDRYKTMMEVPFTDGKQMKMNAGLIDIKGVNTPVFKVEVPKEWILADQDKDLLNQEMQTKSVDGINGESIIVGSMDEISTSGNWPTTYGKQN</sequence>
<accession>A0A967E630</accession>
<dbReference type="AlphaFoldDB" id="A0A967E630"/>
<protein>
    <submittedName>
        <fullName evidence="1">Uncharacterized protein</fullName>
    </submittedName>
</protein>